<dbReference type="Pfam" id="PF08338">
    <property type="entry name" value="DUF1731"/>
    <property type="match status" value="1"/>
</dbReference>
<name>A0A915YLG5_9BACT</name>
<dbReference type="RefSeq" id="WP_264790563.1">
    <property type="nucleotide sequence ID" value="NZ_AP026867.1"/>
</dbReference>
<accession>A0A915YLG5</accession>
<dbReference type="EMBL" id="AP026867">
    <property type="protein sequence ID" value="BDS15403.1"/>
    <property type="molecule type" value="Genomic_DNA"/>
</dbReference>
<gene>
    <name evidence="4" type="ORF">AsAng_0061870</name>
</gene>
<dbReference type="InterPro" id="IPR036291">
    <property type="entry name" value="NAD(P)-bd_dom_sf"/>
</dbReference>
<protein>
    <submittedName>
        <fullName evidence="4">TIGR01777 family oxidoreductase</fullName>
    </submittedName>
</protein>
<dbReference type="InterPro" id="IPR001509">
    <property type="entry name" value="Epimerase_deHydtase"/>
</dbReference>
<organism evidence="4 5">
    <name type="scientific">Aureispira anguillae</name>
    <dbReference type="NCBI Taxonomy" id="2864201"/>
    <lineage>
        <taxon>Bacteria</taxon>
        <taxon>Pseudomonadati</taxon>
        <taxon>Bacteroidota</taxon>
        <taxon>Saprospiria</taxon>
        <taxon>Saprospirales</taxon>
        <taxon>Saprospiraceae</taxon>
        <taxon>Aureispira</taxon>
    </lineage>
</organism>
<evidence type="ECO:0000256" key="1">
    <source>
        <dbReference type="ARBA" id="ARBA00009353"/>
    </source>
</evidence>
<dbReference type="PANTHER" id="PTHR11092:SF0">
    <property type="entry name" value="EPIMERASE FAMILY PROTEIN SDR39U1"/>
    <property type="match status" value="1"/>
</dbReference>
<evidence type="ECO:0000313" key="4">
    <source>
        <dbReference type="EMBL" id="BDS15403.1"/>
    </source>
</evidence>
<dbReference type="Pfam" id="PF01370">
    <property type="entry name" value="Epimerase"/>
    <property type="match status" value="1"/>
</dbReference>
<reference evidence="4" key="1">
    <citation type="submission" date="2022-09" db="EMBL/GenBank/DDBJ databases">
        <title>Aureispira anguillicida sp. nov., isolated from Leptocephalus of Japanese eel Anguilla japonica.</title>
        <authorList>
            <person name="Yuasa K."/>
            <person name="Mekata T."/>
            <person name="Ikunari K."/>
        </authorList>
    </citation>
    <scope>NUCLEOTIDE SEQUENCE</scope>
    <source>
        <strain evidence="4">EL160426</strain>
    </source>
</reference>
<feature type="domain" description="DUF1731" evidence="3">
    <location>
        <begin position="253"/>
        <end position="299"/>
    </location>
</feature>
<dbReference type="InterPro" id="IPR013549">
    <property type="entry name" value="DUF1731"/>
</dbReference>
<dbReference type="Proteomes" id="UP001060919">
    <property type="component" value="Chromosome"/>
</dbReference>
<evidence type="ECO:0000259" key="2">
    <source>
        <dbReference type="Pfam" id="PF01370"/>
    </source>
</evidence>
<feature type="domain" description="NAD-dependent epimerase/dehydratase" evidence="2">
    <location>
        <begin position="4"/>
        <end position="133"/>
    </location>
</feature>
<dbReference type="Gene3D" id="3.40.50.720">
    <property type="entry name" value="NAD(P)-binding Rossmann-like Domain"/>
    <property type="match status" value="1"/>
</dbReference>
<dbReference type="SUPFAM" id="SSF51735">
    <property type="entry name" value="NAD(P)-binding Rossmann-fold domains"/>
    <property type="match status" value="1"/>
</dbReference>
<sequence>MKTVLITGGTGLLGKRISFLLEQKGYKIRHLSRSENLGADYPAYQWNPLTQTIDLRAFDDIYGLIHLAGANIAAARWTSKQKKIILESRIQSSQLLVDSLQKIKNKPAVVVGCSAIGYYGNSSTTIPLSENSPQGNDFMSEVCQKWESSIAPIRQLGIRTPIIRVGIVLSTQGGALQQLNKSYPFRLGTYFGNGQQYYSWIHLDDICQIFIKALEDKNMSGTYNGTSPFPATNKTIAHAIAQVYKQKTLILPIPRLVAQLLMGEMSAIVLNNTPVIPQALQELNYSFLFPDLDSALKDIFDRKI</sequence>
<dbReference type="InterPro" id="IPR010099">
    <property type="entry name" value="SDR39U1"/>
</dbReference>
<evidence type="ECO:0000313" key="5">
    <source>
        <dbReference type="Proteomes" id="UP001060919"/>
    </source>
</evidence>
<keyword evidence="5" id="KW-1185">Reference proteome</keyword>
<evidence type="ECO:0000259" key="3">
    <source>
        <dbReference type="Pfam" id="PF08338"/>
    </source>
</evidence>
<proteinExistence type="inferred from homology"/>
<dbReference type="NCBIfam" id="TIGR01777">
    <property type="entry name" value="yfcH"/>
    <property type="match status" value="1"/>
</dbReference>
<dbReference type="PANTHER" id="PTHR11092">
    <property type="entry name" value="SUGAR NUCLEOTIDE EPIMERASE RELATED"/>
    <property type="match status" value="1"/>
</dbReference>
<comment type="similarity">
    <text evidence="1">Belongs to the NAD(P)-dependent epimerase/dehydratase family. SDR39U1 subfamily.</text>
</comment>
<dbReference type="AlphaFoldDB" id="A0A915YLG5"/>
<dbReference type="KEGG" id="aup:AsAng_0061870"/>